<reference evidence="1 2" key="1">
    <citation type="submission" date="2011-08" db="EMBL/GenBank/DDBJ databases">
        <authorList>
            <person name="Liu Z.J."/>
            <person name="Shi F.L."/>
            <person name="Lu J.Q."/>
            <person name="Li M."/>
            <person name="Wang Z.L."/>
        </authorList>
    </citation>
    <scope>NUCLEOTIDE SEQUENCE [LARGE SCALE GENOMIC DNA]</scope>
    <source>
        <strain evidence="1 2">USNM 41457</strain>
    </source>
</reference>
<sequence>MIIKKMVCQTQFLIIMKVLYRKYRMLYNNYIYKGKFQHLFSIFINAIQFYFVSFKINTDSDCALAKNANILLKNPKLSVKILILYNGFSCVFSTCTCIPSKLCLIVDFCCNTI</sequence>
<dbReference type="AlphaFoldDB" id="J9DJ22"/>
<dbReference type="VEuPathDB" id="MicrosporidiaDB:EDEG_03981"/>
<gene>
    <name evidence="1" type="ORF">EDEG_03981</name>
</gene>
<evidence type="ECO:0000313" key="2">
    <source>
        <dbReference type="Proteomes" id="UP000003163"/>
    </source>
</evidence>
<name>J9DJ22_EDHAE</name>
<dbReference type="Proteomes" id="UP000003163">
    <property type="component" value="Unassembled WGS sequence"/>
</dbReference>
<accession>J9DJ22</accession>
<keyword evidence="2" id="KW-1185">Reference proteome</keyword>
<comment type="caution">
    <text evidence="1">The sequence shown here is derived from an EMBL/GenBank/DDBJ whole genome shotgun (WGS) entry which is preliminary data.</text>
</comment>
<organism evidence="1 2">
    <name type="scientific">Edhazardia aedis (strain USNM 41457)</name>
    <name type="common">Microsporidian parasite</name>
    <dbReference type="NCBI Taxonomy" id="1003232"/>
    <lineage>
        <taxon>Eukaryota</taxon>
        <taxon>Fungi</taxon>
        <taxon>Fungi incertae sedis</taxon>
        <taxon>Microsporidia</taxon>
        <taxon>Edhazardia</taxon>
    </lineage>
</organism>
<dbReference type="HOGENOM" id="CLU_2133489_0_0_1"/>
<evidence type="ECO:0000313" key="1">
    <source>
        <dbReference type="EMBL" id="EJW01387.1"/>
    </source>
</evidence>
<proteinExistence type="predicted"/>
<dbReference type="EMBL" id="AFBI03000170">
    <property type="protein sequence ID" value="EJW01387.1"/>
    <property type="molecule type" value="Genomic_DNA"/>
</dbReference>
<reference evidence="2" key="2">
    <citation type="submission" date="2015-07" db="EMBL/GenBank/DDBJ databases">
        <title>Contrasting host-pathogen interactions and genome evolution in two generalist and specialist microsporidian pathogens of mosquitoes.</title>
        <authorList>
            <consortium name="The Broad Institute Genomics Platform"/>
            <consortium name="The Broad Institute Genome Sequencing Center for Infectious Disease"/>
            <person name="Cuomo C.A."/>
            <person name="Sanscrainte N.D."/>
            <person name="Goldberg J.M."/>
            <person name="Heiman D."/>
            <person name="Young S."/>
            <person name="Zeng Q."/>
            <person name="Becnel J.J."/>
            <person name="Birren B.W."/>
        </authorList>
    </citation>
    <scope>NUCLEOTIDE SEQUENCE [LARGE SCALE GENOMIC DNA]</scope>
    <source>
        <strain evidence="2">USNM 41457</strain>
    </source>
</reference>
<protein>
    <submittedName>
        <fullName evidence="1">Uncharacterized protein</fullName>
    </submittedName>
</protein>
<dbReference type="InParanoid" id="J9DJ22"/>